<dbReference type="CDD" id="cd07033">
    <property type="entry name" value="TPP_PYR_DXS_TK_like"/>
    <property type="match status" value="1"/>
</dbReference>
<dbReference type="InterPro" id="IPR005474">
    <property type="entry name" value="Transketolase_N"/>
</dbReference>
<dbReference type="PROSITE" id="PS00802">
    <property type="entry name" value="TRANSKETOLASE_2"/>
    <property type="match status" value="1"/>
</dbReference>
<dbReference type="RefSeq" id="WP_122202241.1">
    <property type="nucleotide sequence ID" value="NZ_CABJFV010000028.1"/>
</dbReference>
<evidence type="ECO:0000313" key="17">
    <source>
        <dbReference type="Proteomes" id="UP000284379"/>
    </source>
</evidence>
<evidence type="ECO:0000256" key="2">
    <source>
        <dbReference type="ARBA" id="ARBA00001936"/>
    </source>
</evidence>
<dbReference type="AlphaFoldDB" id="A0A413V9T8"/>
<keyword evidence="12" id="KW-0460">Magnesium</keyword>
<keyword evidence="11" id="KW-0106">Calcium</keyword>
<evidence type="ECO:0000256" key="6">
    <source>
        <dbReference type="ARBA" id="ARBA00007131"/>
    </source>
</evidence>
<dbReference type="PROSITE" id="PS00801">
    <property type="entry name" value="TRANSKETOLASE_1"/>
    <property type="match status" value="1"/>
</dbReference>
<dbReference type="FunFam" id="3.40.50.970:FF:000004">
    <property type="entry name" value="Transketolase"/>
    <property type="match status" value="1"/>
</dbReference>
<gene>
    <name evidence="16" type="ORF">DW888_19095</name>
</gene>
<dbReference type="InterPro" id="IPR009014">
    <property type="entry name" value="Transketo_C/PFOR_II"/>
</dbReference>
<dbReference type="GO" id="GO:0046872">
    <property type="term" value="F:metal ion binding"/>
    <property type="evidence" value="ECO:0007669"/>
    <property type="project" value="UniProtKB-KW"/>
</dbReference>
<dbReference type="InterPro" id="IPR033247">
    <property type="entry name" value="Transketolase_fam"/>
</dbReference>
<evidence type="ECO:0000256" key="1">
    <source>
        <dbReference type="ARBA" id="ARBA00001913"/>
    </source>
</evidence>
<dbReference type="PANTHER" id="PTHR43522:SF2">
    <property type="entry name" value="TRANSKETOLASE 1-RELATED"/>
    <property type="match status" value="1"/>
</dbReference>
<dbReference type="Pfam" id="PF22613">
    <property type="entry name" value="Transketolase_C_1"/>
    <property type="match status" value="1"/>
</dbReference>
<feature type="domain" description="Transketolase-like pyrimidine-binding" evidence="15">
    <location>
        <begin position="351"/>
        <end position="534"/>
    </location>
</feature>
<comment type="cofactor">
    <cofactor evidence="5">
        <name>thiamine diphosphate</name>
        <dbReference type="ChEBI" id="CHEBI:58937"/>
    </cofactor>
</comment>
<dbReference type="CDD" id="cd02012">
    <property type="entry name" value="TPP_TK"/>
    <property type="match status" value="1"/>
</dbReference>
<dbReference type="GO" id="GO:0005829">
    <property type="term" value="C:cytosol"/>
    <property type="evidence" value="ECO:0007669"/>
    <property type="project" value="TreeGrafter"/>
</dbReference>
<evidence type="ECO:0000313" key="16">
    <source>
        <dbReference type="EMBL" id="RHB30289.1"/>
    </source>
</evidence>
<dbReference type="InterPro" id="IPR055152">
    <property type="entry name" value="Transketolase-like_C_2"/>
</dbReference>
<dbReference type="Proteomes" id="UP000284379">
    <property type="component" value="Unassembled WGS sequence"/>
</dbReference>
<keyword evidence="10" id="KW-0479">Metal-binding</keyword>
<organism evidence="16 17">
    <name type="scientific">Bacteroides nordii</name>
    <dbReference type="NCBI Taxonomy" id="291645"/>
    <lineage>
        <taxon>Bacteria</taxon>
        <taxon>Pseudomonadati</taxon>
        <taxon>Bacteroidota</taxon>
        <taxon>Bacteroidia</taxon>
        <taxon>Bacteroidales</taxon>
        <taxon>Bacteroidaceae</taxon>
        <taxon>Bacteroides</taxon>
    </lineage>
</organism>
<evidence type="ECO:0000256" key="14">
    <source>
        <dbReference type="ARBA" id="ARBA00049473"/>
    </source>
</evidence>
<dbReference type="GO" id="GO:0006098">
    <property type="term" value="P:pentose-phosphate shunt"/>
    <property type="evidence" value="ECO:0007669"/>
    <property type="project" value="TreeGrafter"/>
</dbReference>
<comment type="cofactor">
    <cofactor evidence="2">
        <name>Mn(2+)</name>
        <dbReference type="ChEBI" id="CHEBI:29035"/>
    </cofactor>
</comment>
<dbReference type="GO" id="GO:0004802">
    <property type="term" value="F:transketolase activity"/>
    <property type="evidence" value="ECO:0007669"/>
    <property type="project" value="UniProtKB-EC"/>
</dbReference>
<dbReference type="InterPro" id="IPR020826">
    <property type="entry name" value="Transketolase_BS"/>
</dbReference>
<comment type="cofactor">
    <cofactor evidence="4">
        <name>Mg(2+)</name>
        <dbReference type="ChEBI" id="CHEBI:18420"/>
    </cofactor>
</comment>
<accession>A0A413V9T8</accession>
<dbReference type="SMART" id="SM00861">
    <property type="entry name" value="Transket_pyr"/>
    <property type="match status" value="1"/>
</dbReference>
<keyword evidence="13" id="KW-0786">Thiamine pyrophosphate</keyword>
<evidence type="ECO:0000256" key="5">
    <source>
        <dbReference type="ARBA" id="ARBA00001964"/>
    </source>
</evidence>
<comment type="subunit">
    <text evidence="7">Homodimer.</text>
</comment>
<dbReference type="Gene3D" id="3.40.50.920">
    <property type="match status" value="1"/>
</dbReference>
<dbReference type="InterPro" id="IPR049557">
    <property type="entry name" value="Transketolase_CS"/>
</dbReference>
<comment type="similarity">
    <text evidence="6">Belongs to the transketolase family.</text>
</comment>
<evidence type="ECO:0000256" key="7">
    <source>
        <dbReference type="ARBA" id="ARBA00011738"/>
    </source>
</evidence>
<evidence type="ECO:0000259" key="15">
    <source>
        <dbReference type="SMART" id="SM00861"/>
    </source>
</evidence>
<dbReference type="SUPFAM" id="SSF52922">
    <property type="entry name" value="TK C-terminal domain-like"/>
    <property type="match status" value="1"/>
</dbReference>
<comment type="cofactor">
    <cofactor evidence="1">
        <name>Ca(2+)</name>
        <dbReference type="ChEBI" id="CHEBI:29108"/>
    </cofactor>
</comment>
<dbReference type="InterPro" id="IPR005475">
    <property type="entry name" value="Transketolase-like_Pyr-bd"/>
</dbReference>
<protein>
    <recommendedName>
        <fullName evidence="8">transketolase</fullName>
        <ecNumber evidence="8">2.2.1.1</ecNumber>
    </recommendedName>
</protein>
<dbReference type="Gene3D" id="3.40.50.970">
    <property type="match status" value="2"/>
</dbReference>
<evidence type="ECO:0000256" key="10">
    <source>
        <dbReference type="ARBA" id="ARBA00022723"/>
    </source>
</evidence>
<dbReference type="FunFam" id="3.40.50.970:FF:000045">
    <property type="entry name" value="Transketolase"/>
    <property type="match status" value="1"/>
</dbReference>
<proteinExistence type="inferred from homology"/>
<evidence type="ECO:0000256" key="11">
    <source>
        <dbReference type="ARBA" id="ARBA00022837"/>
    </source>
</evidence>
<evidence type="ECO:0000256" key="4">
    <source>
        <dbReference type="ARBA" id="ARBA00001946"/>
    </source>
</evidence>
<dbReference type="EC" id="2.2.1.1" evidence="8"/>
<comment type="catalytic activity">
    <reaction evidence="14">
        <text>D-sedoheptulose 7-phosphate + D-glyceraldehyde 3-phosphate = aldehydo-D-ribose 5-phosphate + D-xylulose 5-phosphate</text>
        <dbReference type="Rhea" id="RHEA:10508"/>
        <dbReference type="ChEBI" id="CHEBI:57483"/>
        <dbReference type="ChEBI" id="CHEBI:57737"/>
        <dbReference type="ChEBI" id="CHEBI:58273"/>
        <dbReference type="ChEBI" id="CHEBI:59776"/>
        <dbReference type="EC" id="2.2.1.1"/>
    </reaction>
</comment>
<keyword evidence="9" id="KW-0808">Transferase</keyword>
<evidence type="ECO:0000256" key="13">
    <source>
        <dbReference type="ARBA" id="ARBA00023052"/>
    </source>
</evidence>
<sequence length="669" mass="72106">MNESKLMNRAADNIRILAASMVEKANSGHPGGAMGGADFINVLFSEFLVYDPQNPRWEGRDRFFLDPGHMSPMLYSVLALTGKYTLAELAQFRQWGSPTPGHPEVDIMRGVENTSGPLGQGHTFAVGAAIAAKFLKARFGEVMSQTIYAYISDGGIQEEISQGAGRIAGTLGLDNLIMFYDSNDIQLSTETKEVTAENVAMKYKAWDWNVIEINGNDPDAIRTALKEAKAESKRPTLIIGKTTMGKGARKADGSSYEANCATHGAPLGGDAYINTIKNLGGNPDEPFVIFPEVAELYAKRTEDLKKIVAEKYAAKAEWAKTNPELAAKMANFFAGKAPKVNWDAIEQKPNVATRAASATVLGALATQVENMVVTSADLSNSDKTDGFLKKTHAFKRGDFSGAFFQAGVSELSMACVCIGMSLHGGVIPACATFFVFSDYMKPAIRMAALMEQPVKFIWSHDAFRVGEDGPTHEPVEQEAQIRLMEKLKNHKGHNSMLVLRPADAEETTIAWKLAMENIYTPIALILSRQNIVSLPTGNDYAQVAKGAYIVAGSDENPDVTLVASGSEVATLIAGAELLRKDGVKVRIVSAPSEGLFRSQDKAYQESVLPAGAKIFGLTAGLPVNLQGLVGANGKVFGLESFGFSAPYTVLDEKLGFTAANVYNQVKEML</sequence>
<evidence type="ECO:0000256" key="3">
    <source>
        <dbReference type="ARBA" id="ARBA00001941"/>
    </source>
</evidence>
<evidence type="ECO:0000256" key="12">
    <source>
        <dbReference type="ARBA" id="ARBA00022842"/>
    </source>
</evidence>
<comment type="cofactor">
    <cofactor evidence="3">
        <name>Co(2+)</name>
        <dbReference type="ChEBI" id="CHEBI:48828"/>
    </cofactor>
</comment>
<dbReference type="Pfam" id="PF02779">
    <property type="entry name" value="Transket_pyr"/>
    <property type="match status" value="1"/>
</dbReference>
<comment type="caution">
    <text evidence="16">The sequence shown here is derived from an EMBL/GenBank/DDBJ whole genome shotgun (WGS) entry which is preliminary data.</text>
</comment>
<evidence type="ECO:0000256" key="8">
    <source>
        <dbReference type="ARBA" id="ARBA00013152"/>
    </source>
</evidence>
<dbReference type="EMBL" id="QSGO01000028">
    <property type="protein sequence ID" value="RHB30289.1"/>
    <property type="molecule type" value="Genomic_DNA"/>
</dbReference>
<dbReference type="FunFam" id="3.40.50.920:FF:000011">
    <property type="entry name" value="Transketolase"/>
    <property type="match status" value="1"/>
</dbReference>
<dbReference type="Pfam" id="PF00456">
    <property type="entry name" value="Transketolase_N"/>
    <property type="match status" value="1"/>
</dbReference>
<dbReference type="InterPro" id="IPR029061">
    <property type="entry name" value="THDP-binding"/>
</dbReference>
<dbReference type="SUPFAM" id="SSF52518">
    <property type="entry name" value="Thiamin diphosphate-binding fold (THDP-binding)"/>
    <property type="match status" value="2"/>
</dbReference>
<name>A0A413V9T8_9BACE</name>
<evidence type="ECO:0000256" key="9">
    <source>
        <dbReference type="ARBA" id="ARBA00022679"/>
    </source>
</evidence>
<dbReference type="PANTHER" id="PTHR43522">
    <property type="entry name" value="TRANSKETOLASE"/>
    <property type="match status" value="1"/>
</dbReference>
<reference evidence="16 17" key="1">
    <citation type="submission" date="2018-08" db="EMBL/GenBank/DDBJ databases">
        <title>A genome reference for cultivated species of the human gut microbiota.</title>
        <authorList>
            <person name="Zou Y."/>
            <person name="Xue W."/>
            <person name="Luo G."/>
        </authorList>
    </citation>
    <scope>NUCLEOTIDE SEQUENCE [LARGE SCALE GENOMIC DNA]</scope>
    <source>
        <strain evidence="16 17">AM40-30BH</strain>
    </source>
</reference>